<name>A0A401THG7_CHIPU</name>
<feature type="compositionally biased region" description="Basic and acidic residues" evidence="1">
    <location>
        <begin position="1"/>
        <end position="11"/>
    </location>
</feature>
<sequence>MDGGDRGEGGRSSRRPPRPLAGPPVRLRAGGRAPPRRLVGSDVRQGTALSEWRRGRLSLRPVPALSPGGWRLAAVGGSPPSSSPRFGGGGGGGGRERRWGRGQSRRAMEDGVTSEWPLLIDLFID</sequence>
<gene>
    <name evidence="2" type="ORF">chiPu_0026308</name>
</gene>
<organism evidence="2 3">
    <name type="scientific">Chiloscyllium punctatum</name>
    <name type="common">Brownbanded bambooshark</name>
    <name type="synonym">Hemiscyllium punctatum</name>
    <dbReference type="NCBI Taxonomy" id="137246"/>
    <lineage>
        <taxon>Eukaryota</taxon>
        <taxon>Metazoa</taxon>
        <taxon>Chordata</taxon>
        <taxon>Craniata</taxon>
        <taxon>Vertebrata</taxon>
        <taxon>Chondrichthyes</taxon>
        <taxon>Elasmobranchii</taxon>
        <taxon>Galeomorphii</taxon>
        <taxon>Galeoidea</taxon>
        <taxon>Orectolobiformes</taxon>
        <taxon>Hemiscylliidae</taxon>
        <taxon>Chiloscyllium</taxon>
    </lineage>
</organism>
<feature type="compositionally biased region" description="Low complexity" evidence="1">
    <location>
        <begin position="23"/>
        <end position="40"/>
    </location>
</feature>
<evidence type="ECO:0000256" key="1">
    <source>
        <dbReference type="SAM" id="MobiDB-lite"/>
    </source>
</evidence>
<dbReference type="AlphaFoldDB" id="A0A401THG7"/>
<feature type="region of interest" description="Disordered" evidence="1">
    <location>
        <begin position="1"/>
        <end position="46"/>
    </location>
</feature>
<evidence type="ECO:0000313" key="2">
    <source>
        <dbReference type="EMBL" id="GCC42063.1"/>
    </source>
</evidence>
<dbReference type="EMBL" id="BEZZ01076551">
    <property type="protein sequence ID" value="GCC42063.1"/>
    <property type="molecule type" value="Genomic_DNA"/>
</dbReference>
<keyword evidence="3" id="KW-1185">Reference proteome</keyword>
<feature type="region of interest" description="Disordered" evidence="1">
    <location>
        <begin position="74"/>
        <end position="111"/>
    </location>
</feature>
<accession>A0A401THG7</accession>
<proteinExistence type="predicted"/>
<protein>
    <submittedName>
        <fullName evidence="2">Uncharacterized protein</fullName>
    </submittedName>
</protein>
<feature type="compositionally biased region" description="Low complexity" evidence="1">
    <location>
        <begin position="76"/>
        <end position="85"/>
    </location>
</feature>
<reference evidence="2 3" key="1">
    <citation type="journal article" date="2018" name="Nat. Ecol. Evol.">
        <title>Shark genomes provide insights into elasmobranch evolution and the origin of vertebrates.</title>
        <authorList>
            <person name="Hara Y"/>
            <person name="Yamaguchi K"/>
            <person name="Onimaru K"/>
            <person name="Kadota M"/>
            <person name="Koyanagi M"/>
            <person name="Keeley SD"/>
            <person name="Tatsumi K"/>
            <person name="Tanaka K"/>
            <person name="Motone F"/>
            <person name="Kageyama Y"/>
            <person name="Nozu R"/>
            <person name="Adachi N"/>
            <person name="Nishimura O"/>
            <person name="Nakagawa R"/>
            <person name="Tanegashima C"/>
            <person name="Kiyatake I"/>
            <person name="Matsumoto R"/>
            <person name="Murakumo K"/>
            <person name="Nishida K"/>
            <person name="Terakita A"/>
            <person name="Kuratani S"/>
            <person name="Sato K"/>
            <person name="Hyodo S Kuraku.S."/>
        </authorList>
    </citation>
    <scope>NUCLEOTIDE SEQUENCE [LARGE SCALE GENOMIC DNA]</scope>
</reference>
<comment type="caution">
    <text evidence="2">The sequence shown here is derived from an EMBL/GenBank/DDBJ whole genome shotgun (WGS) entry which is preliminary data.</text>
</comment>
<dbReference type="Proteomes" id="UP000287033">
    <property type="component" value="Unassembled WGS sequence"/>
</dbReference>
<evidence type="ECO:0000313" key="3">
    <source>
        <dbReference type="Proteomes" id="UP000287033"/>
    </source>
</evidence>